<evidence type="ECO:0000313" key="2">
    <source>
        <dbReference type="EMBL" id="QCP51828.1"/>
    </source>
</evidence>
<sequence length="105" mass="11371">MHERLSSDVVRAVQEGTVDIGLAAGTVRTDGLQAMPYRRDRLVLATALSRPVAESKKIAFADTLENDFIGPTVEPIYRQLGANDQTAKGTQCLAALKAKLSEQFP</sequence>
<dbReference type="SUPFAM" id="SSF53850">
    <property type="entry name" value="Periplasmic binding protein-like II"/>
    <property type="match status" value="1"/>
</dbReference>
<reference evidence="2 3" key="1">
    <citation type="submission" date="2019-05" db="EMBL/GenBank/DDBJ databases">
        <title>Burkholderia sp. DHOD12, isolated from subtropical forest soil.</title>
        <authorList>
            <person name="Gao Z.-H."/>
            <person name="Qiu L.-H."/>
        </authorList>
    </citation>
    <scope>NUCLEOTIDE SEQUENCE [LARGE SCALE GENOMIC DNA]</scope>
    <source>
        <strain evidence="2 3">DHOD12</strain>
    </source>
</reference>
<evidence type="ECO:0000259" key="1">
    <source>
        <dbReference type="Pfam" id="PF03466"/>
    </source>
</evidence>
<proteinExistence type="predicted"/>
<dbReference type="EMBL" id="CP040077">
    <property type="protein sequence ID" value="QCP51828.1"/>
    <property type="molecule type" value="Genomic_DNA"/>
</dbReference>
<accession>A0A4P8IRQ4</accession>
<dbReference type="OrthoDB" id="9785974at2"/>
<dbReference type="Pfam" id="PF03466">
    <property type="entry name" value="LysR_substrate"/>
    <property type="match status" value="1"/>
</dbReference>
<dbReference type="InterPro" id="IPR005119">
    <property type="entry name" value="LysR_subst-bd"/>
</dbReference>
<gene>
    <name evidence="2" type="ORF">FAZ95_17000</name>
</gene>
<protein>
    <recommendedName>
        <fullName evidence="1">LysR substrate-binding domain-containing protein</fullName>
    </recommendedName>
</protein>
<dbReference type="Gene3D" id="3.40.190.290">
    <property type="match status" value="1"/>
</dbReference>
<keyword evidence="3" id="KW-1185">Reference proteome</keyword>
<evidence type="ECO:0000313" key="3">
    <source>
        <dbReference type="Proteomes" id="UP000298656"/>
    </source>
</evidence>
<feature type="domain" description="LysR substrate-binding" evidence="1">
    <location>
        <begin position="2"/>
        <end position="82"/>
    </location>
</feature>
<organism evidence="2 3">
    <name type="scientific">Trinickia violacea</name>
    <dbReference type="NCBI Taxonomy" id="2571746"/>
    <lineage>
        <taxon>Bacteria</taxon>
        <taxon>Pseudomonadati</taxon>
        <taxon>Pseudomonadota</taxon>
        <taxon>Betaproteobacteria</taxon>
        <taxon>Burkholderiales</taxon>
        <taxon>Burkholderiaceae</taxon>
        <taxon>Trinickia</taxon>
    </lineage>
</organism>
<dbReference type="AlphaFoldDB" id="A0A4P8IRQ4"/>
<dbReference type="Proteomes" id="UP000298656">
    <property type="component" value="Chromosome 1"/>
</dbReference>
<dbReference type="KEGG" id="tvl:FAZ95_17000"/>
<name>A0A4P8IRQ4_9BURK</name>